<feature type="compositionally biased region" description="Basic and acidic residues" evidence="1">
    <location>
        <begin position="922"/>
        <end position="941"/>
    </location>
</feature>
<feature type="region of interest" description="Disordered" evidence="1">
    <location>
        <begin position="120"/>
        <end position="290"/>
    </location>
</feature>
<dbReference type="PANTHER" id="PTHR14445">
    <property type="entry name" value="GRB10 INTERACTING GYF PROTEIN"/>
    <property type="match status" value="1"/>
</dbReference>
<dbReference type="OrthoDB" id="6415790at2759"/>
<feature type="region of interest" description="Disordered" evidence="1">
    <location>
        <begin position="961"/>
        <end position="986"/>
    </location>
</feature>
<dbReference type="InterPro" id="IPR051640">
    <property type="entry name" value="GRB10-interact_GYF"/>
</dbReference>
<feature type="region of interest" description="Disordered" evidence="1">
    <location>
        <begin position="849"/>
        <end position="941"/>
    </location>
</feature>
<dbReference type="InterPro" id="IPR035445">
    <property type="entry name" value="GYF-like_dom_sf"/>
</dbReference>
<dbReference type="Pfam" id="PF02213">
    <property type="entry name" value="GYF"/>
    <property type="match status" value="1"/>
</dbReference>
<dbReference type="PROSITE" id="PS50829">
    <property type="entry name" value="GYF"/>
    <property type="match status" value="1"/>
</dbReference>
<dbReference type="STRING" id="1344416.A0A139AP15"/>
<feature type="compositionally biased region" description="Low complexity" evidence="1">
    <location>
        <begin position="1076"/>
        <end position="1086"/>
    </location>
</feature>
<feature type="domain" description="GYF" evidence="2">
    <location>
        <begin position="488"/>
        <end position="536"/>
    </location>
</feature>
<feature type="region of interest" description="Disordered" evidence="1">
    <location>
        <begin position="809"/>
        <end position="830"/>
    </location>
</feature>
<protein>
    <recommendedName>
        <fullName evidence="2">GYF domain-containing protein</fullName>
    </recommendedName>
</protein>
<gene>
    <name evidence="3" type="ORF">M427DRAFT_53865</name>
</gene>
<evidence type="ECO:0000256" key="1">
    <source>
        <dbReference type="SAM" id="MobiDB-lite"/>
    </source>
</evidence>
<feature type="compositionally biased region" description="Basic and acidic residues" evidence="1">
    <location>
        <begin position="899"/>
        <end position="909"/>
    </location>
</feature>
<organism evidence="3 4">
    <name type="scientific">Gonapodya prolifera (strain JEL478)</name>
    <name type="common">Monoblepharis prolifera</name>
    <dbReference type="NCBI Taxonomy" id="1344416"/>
    <lineage>
        <taxon>Eukaryota</taxon>
        <taxon>Fungi</taxon>
        <taxon>Fungi incertae sedis</taxon>
        <taxon>Chytridiomycota</taxon>
        <taxon>Chytridiomycota incertae sedis</taxon>
        <taxon>Monoblepharidomycetes</taxon>
        <taxon>Monoblepharidales</taxon>
        <taxon>Gonapodyaceae</taxon>
        <taxon>Gonapodya</taxon>
    </lineage>
</organism>
<feature type="compositionally biased region" description="Basic and acidic residues" evidence="1">
    <location>
        <begin position="164"/>
        <end position="179"/>
    </location>
</feature>
<dbReference type="SUPFAM" id="SSF55277">
    <property type="entry name" value="GYF domain"/>
    <property type="match status" value="1"/>
</dbReference>
<dbReference type="Gene3D" id="3.30.1490.40">
    <property type="match status" value="1"/>
</dbReference>
<sequence>MALNFGPEWMRKASSNNAAAPTALWVSKPHQNAHVSAITTALSASNGNINHVDVPPDLLQDSGVDDTFKYARQLIVDMFKQALPLPNNLDPGQIIVSQEQLTPLATIPLTDKEKTLLALPSANPERTRTGNPPYSNGPPFANHRSPGESEGRGRGRGQNRRHEHGRDQGASPRDREGVEGPRPIQQPRRQRHLEDGSTASPTDLWDMPAEGAGSFAPDGSFKVGSEERRGVAPPSWKAKSFEERDSGKKSFGKDHEPPEVDFVPLKEEPSNAVPSNHEVPVEKPPVESSTVIPRQLPSIDDGAWLDTLTGAPRRPPSTQGTANDLFRGLGNALSTDVASKEPFGSFATSRQPNTGNLDLASLTGTKSMFSPLSDNPLSGIGSGGLGGISPIGRVPSTSTSVLGLGLDQGYGVNGGLGMNTRVTQSFPYTNVPSLGQGVLGGVPQAGFGGAPRELLGSVGPGLSETLLSREMAALRGFAPPLPAVPREPPKWFYKDLNGQVQGPFTPLEMHEWYKEQYFSPQLPIKRHDTPVFEPLAQFLQRFGVERPFLADADEYMKSDSLGLTQGTLNALGGPPTPTSLTNFSQRRDPSSFDPFSTTQPLIGSGGMNVGTVSSGVGTIAGLGIGGGGGGLRSDPGFMGLGGVFDPLPSTGLGGLGLGMDMAGVRSRPTGGAGGTHMLGLNAGPTWPSETPAIVSRVASASLGWDAAPTMATRTASLHSVAEQIIPSSSFAQVIPHVTQRSTTTAQSFVGSMGTVPLAPQPSQQERWSLFGQTPLVPVPQLPPADLEGPLEVVGGFTADHHFAHSELVDESGAQESEPADAFSVEAEDGSAENYAESVVVEDSTIAIDAQPSREDLSVSVEPESAVPSQSVAPTAEGRQKKKSGRKAPPQSVEKATLLELEKKEPEKRPWKSGGLQQVSFRELQEREAQMRERERKRQEQMKEEQLAVEIAAARAQEQSLLSNDGAGGVPWAAPTQVKETPKKKSLQEIIAEEERVKRVKEAAKEAQKQAAVASAVAVGAAQVAAAENWSIGNRYANITQTNARPAAAQVWGKVAAAKPAPVVVAPIVKPSAPTKPTPVVAAAKPAQPVETTPSPWTTVGKQSLAIGVAPPRPVPRSPPAAQRPANASASVISQTVAASTTIVRVGKEPVFGLSEEFTKWIRQTLRPVSKEINVEDFVSILLSFPVGEFSTVADVCADTLSFTTAIDPRKFALEFVNRRKMEGSGGSSMGSLGGMKLNSAGLLDGMDSGNKFIPVKSTAGKKKKK</sequence>
<feature type="compositionally biased region" description="Basic and acidic residues" evidence="1">
    <location>
        <begin position="239"/>
        <end position="269"/>
    </location>
</feature>
<dbReference type="EMBL" id="KQ965742">
    <property type="protein sequence ID" value="KXS18489.1"/>
    <property type="molecule type" value="Genomic_DNA"/>
</dbReference>
<feature type="compositionally biased region" description="Low complexity" evidence="1">
    <location>
        <begin position="857"/>
        <end position="871"/>
    </location>
</feature>
<dbReference type="SMART" id="SM00444">
    <property type="entry name" value="GYF"/>
    <property type="match status" value="1"/>
</dbReference>
<keyword evidence="4" id="KW-1185">Reference proteome</keyword>
<name>A0A139AP15_GONPJ</name>
<feature type="region of interest" description="Disordered" evidence="1">
    <location>
        <begin position="1076"/>
        <end position="1097"/>
    </location>
</feature>
<dbReference type="InterPro" id="IPR003169">
    <property type="entry name" value="GYF"/>
</dbReference>
<proteinExistence type="predicted"/>
<dbReference type="GO" id="GO:0005829">
    <property type="term" value="C:cytosol"/>
    <property type="evidence" value="ECO:0007669"/>
    <property type="project" value="TreeGrafter"/>
</dbReference>
<evidence type="ECO:0000259" key="2">
    <source>
        <dbReference type="PROSITE" id="PS50829"/>
    </source>
</evidence>
<evidence type="ECO:0000313" key="3">
    <source>
        <dbReference type="EMBL" id="KXS18489.1"/>
    </source>
</evidence>
<dbReference type="PANTHER" id="PTHR14445:SF36">
    <property type="entry name" value="FI03272P-RELATED"/>
    <property type="match status" value="1"/>
</dbReference>
<evidence type="ECO:0000313" key="4">
    <source>
        <dbReference type="Proteomes" id="UP000070544"/>
    </source>
</evidence>
<reference evidence="3 4" key="1">
    <citation type="journal article" date="2015" name="Genome Biol. Evol.">
        <title>Phylogenomic analyses indicate that early fungi evolved digesting cell walls of algal ancestors of land plants.</title>
        <authorList>
            <person name="Chang Y."/>
            <person name="Wang S."/>
            <person name="Sekimoto S."/>
            <person name="Aerts A.L."/>
            <person name="Choi C."/>
            <person name="Clum A."/>
            <person name="LaButti K.M."/>
            <person name="Lindquist E.A."/>
            <person name="Yee Ngan C."/>
            <person name="Ohm R.A."/>
            <person name="Salamov A.A."/>
            <person name="Grigoriev I.V."/>
            <person name="Spatafora J.W."/>
            <person name="Berbee M.L."/>
        </authorList>
    </citation>
    <scope>NUCLEOTIDE SEQUENCE [LARGE SCALE GENOMIC DNA]</scope>
    <source>
        <strain evidence="3 4">JEL478</strain>
    </source>
</reference>
<dbReference type="Proteomes" id="UP000070544">
    <property type="component" value="Unassembled WGS sequence"/>
</dbReference>
<feature type="compositionally biased region" description="Basic residues" evidence="1">
    <location>
        <begin position="154"/>
        <end position="163"/>
    </location>
</feature>
<dbReference type="AlphaFoldDB" id="A0A139AP15"/>
<accession>A0A139AP15</accession>